<proteinExistence type="predicted"/>
<feature type="transmembrane region" description="Helical" evidence="1">
    <location>
        <begin position="61"/>
        <end position="86"/>
    </location>
</feature>
<feature type="transmembrane region" description="Helical" evidence="1">
    <location>
        <begin position="138"/>
        <end position="163"/>
    </location>
</feature>
<gene>
    <name evidence="2" type="ORF">J2X31_002954</name>
</gene>
<keyword evidence="1" id="KW-1133">Transmembrane helix</keyword>
<comment type="caution">
    <text evidence="2">The sequence shown here is derived from an EMBL/GenBank/DDBJ whole genome shotgun (WGS) entry which is preliminary data.</text>
</comment>
<organism evidence="2 3">
    <name type="scientific">Flavobacterium arsenatis</name>
    <dbReference type="NCBI Taxonomy" id="1484332"/>
    <lineage>
        <taxon>Bacteria</taxon>
        <taxon>Pseudomonadati</taxon>
        <taxon>Bacteroidota</taxon>
        <taxon>Flavobacteriia</taxon>
        <taxon>Flavobacteriales</taxon>
        <taxon>Flavobacteriaceae</taxon>
        <taxon>Flavobacterium</taxon>
    </lineage>
</organism>
<keyword evidence="1" id="KW-0472">Membrane</keyword>
<keyword evidence="1" id="KW-0812">Transmembrane</keyword>
<evidence type="ECO:0000313" key="2">
    <source>
        <dbReference type="EMBL" id="MDR6968928.1"/>
    </source>
</evidence>
<feature type="transmembrane region" description="Helical" evidence="1">
    <location>
        <begin position="98"/>
        <end position="118"/>
    </location>
</feature>
<sequence>MLKLLNFILIILISIIIAGLYGILHDQITYTISNEYYTLFKFEQFGINEWGIDNERVKVGIIGFLATWWVGFILGIIYAIVSLFLNSRKILRITIQSVFFNIGVTVIFGVIGYLYGAVFLEADELNWYIPEQTTNIQAFINVGSIHNFGYLGGLVGLIFGVYYQIKRN</sequence>
<name>A0ABU1TSR7_9FLAO</name>
<dbReference type="EMBL" id="JAVDVI010000014">
    <property type="protein sequence ID" value="MDR6968928.1"/>
    <property type="molecule type" value="Genomic_DNA"/>
</dbReference>
<keyword evidence="3" id="KW-1185">Reference proteome</keyword>
<accession>A0ABU1TSR7</accession>
<reference evidence="2 3" key="1">
    <citation type="submission" date="2023-07" db="EMBL/GenBank/DDBJ databases">
        <title>Sorghum-associated microbial communities from plants grown in Nebraska, USA.</title>
        <authorList>
            <person name="Schachtman D."/>
        </authorList>
    </citation>
    <scope>NUCLEOTIDE SEQUENCE [LARGE SCALE GENOMIC DNA]</scope>
    <source>
        <strain evidence="2 3">3773</strain>
    </source>
</reference>
<evidence type="ECO:0000313" key="3">
    <source>
        <dbReference type="Proteomes" id="UP001255185"/>
    </source>
</evidence>
<feature type="transmembrane region" description="Helical" evidence="1">
    <location>
        <begin position="7"/>
        <end position="24"/>
    </location>
</feature>
<dbReference type="Proteomes" id="UP001255185">
    <property type="component" value="Unassembled WGS sequence"/>
</dbReference>
<protein>
    <submittedName>
        <fullName evidence="2">Uncharacterized protein</fullName>
    </submittedName>
</protein>
<evidence type="ECO:0000256" key="1">
    <source>
        <dbReference type="SAM" id="Phobius"/>
    </source>
</evidence>
<dbReference type="RefSeq" id="WP_310027601.1">
    <property type="nucleotide sequence ID" value="NZ_JAVDVI010000014.1"/>
</dbReference>